<keyword evidence="3" id="KW-1185">Reference proteome</keyword>
<evidence type="ECO:0000256" key="1">
    <source>
        <dbReference type="SAM" id="Phobius"/>
    </source>
</evidence>
<keyword evidence="1" id="KW-1133">Transmembrane helix</keyword>
<name>A0A2S7IS65_9BACT</name>
<organism evidence="2 3">
    <name type="scientific">Siphonobacter curvatus</name>
    <dbReference type="NCBI Taxonomy" id="2094562"/>
    <lineage>
        <taxon>Bacteria</taxon>
        <taxon>Pseudomonadati</taxon>
        <taxon>Bacteroidota</taxon>
        <taxon>Cytophagia</taxon>
        <taxon>Cytophagales</taxon>
        <taxon>Cytophagaceae</taxon>
        <taxon>Siphonobacter</taxon>
    </lineage>
</organism>
<proteinExistence type="predicted"/>
<keyword evidence="1" id="KW-0472">Membrane</keyword>
<protein>
    <submittedName>
        <fullName evidence="2">Uncharacterized protein</fullName>
    </submittedName>
</protein>
<sequence length="141" mass="15825">MENLLYDFYALFVENSLLNDLYDETLLTSLTLTMLVFVLVGVAIYYFGMNKVRYAKASTWLAVLGSSAVLTMIVAIVTCSQKAAQEIPRRKGHPEQGRFFDQGGSIFFGFGFEMLILAAILFFVLSLVVKNVSTNNRKIPF</sequence>
<dbReference type="AlphaFoldDB" id="A0A2S7IS65"/>
<dbReference type="EMBL" id="PTRA01000001">
    <property type="protein sequence ID" value="PQA60557.1"/>
    <property type="molecule type" value="Genomic_DNA"/>
</dbReference>
<evidence type="ECO:0000313" key="3">
    <source>
        <dbReference type="Proteomes" id="UP000239590"/>
    </source>
</evidence>
<gene>
    <name evidence="2" type="ORF">C5O19_13350</name>
</gene>
<reference evidence="3" key="1">
    <citation type="submission" date="2018-02" db="EMBL/GenBank/DDBJ databases">
        <title>Genome sequencing of Solimonas sp. HR-BB.</title>
        <authorList>
            <person name="Lee Y."/>
            <person name="Jeon C.O."/>
        </authorList>
    </citation>
    <scope>NUCLEOTIDE SEQUENCE [LARGE SCALE GENOMIC DNA]</scope>
    <source>
        <strain evidence="3">HR-U</strain>
    </source>
</reference>
<dbReference type="Proteomes" id="UP000239590">
    <property type="component" value="Unassembled WGS sequence"/>
</dbReference>
<comment type="caution">
    <text evidence="2">The sequence shown here is derived from an EMBL/GenBank/DDBJ whole genome shotgun (WGS) entry which is preliminary data.</text>
</comment>
<dbReference type="RefSeq" id="WP_094809315.1">
    <property type="nucleotide sequence ID" value="NZ_PTRA01000001.1"/>
</dbReference>
<keyword evidence="1" id="KW-0812">Transmembrane</keyword>
<evidence type="ECO:0000313" key="2">
    <source>
        <dbReference type="EMBL" id="PQA60557.1"/>
    </source>
</evidence>
<feature type="transmembrane region" description="Helical" evidence="1">
    <location>
        <begin position="60"/>
        <end position="84"/>
    </location>
</feature>
<feature type="transmembrane region" description="Helical" evidence="1">
    <location>
        <begin position="26"/>
        <end position="48"/>
    </location>
</feature>
<feature type="transmembrane region" description="Helical" evidence="1">
    <location>
        <begin position="104"/>
        <end position="129"/>
    </location>
</feature>
<dbReference type="OrthoDB" id="951880at2"/>
<accession>A0A2S7IS65</accession>